<dbReference type="PANTHER" id="PTHR22946:SF9">
    <property type="entry name" value="POLYKETIDE TRANSFERASE AF380"/>
    <property type="match status" value="1"/>
</dbReference>
<dbReference type="PANTHER" id="PTHR22946">
    <property type="entry name" value="DIENELACTONE HYDROLASE DOMAIN-CONTAINING PROTEIN-RELATED"/>
    <property type="match status" value="1"/>
</dbReference>
<name>A0A5B0LUN5_PUCGR</name>
<comment type="caution">
    <text evidence="2">The sequence shown here is derived from an EMBL/GenBank/DDBJ whole genome shotgun (WGS) entry which is preliminary data.</text>
</comment>
<proteinExistence type="predicted"/>
<dbReference type="GO" id="GO:0016788">
    <property type="term" value="F:hydrolase activity, acting on ester bonds"/>
    <property type="evidence" value="ECO:0007669"/>
    <property type="project" value="UniProtKB-ARBA"/>
</dbReference>
<evidence type="ECO:0000313" key="2">
    <source>
        <dbReference type="EMBL" id="KAA1067530.1"/>
    </source>
</evidence>
<dbReference type="InterPro" id="IPR050261">
    <property type="entry name" value="FrsA_esterase"/>
</dbReference>
<gene>
    <name evidence="2" type="ORF">PGT21_008361</name>
</gene>
<protein>
    <recommendedName>
        <fullName evidence="4">AB hydrolase-1 domain-containing protein</fullName>
    </recommendedName>
</protein>
<dbReference type="Proteomes" id="UP000324748">
    <property type="component" value="Unassembled WGS sequence"/>
</dbReference>
<accession>A0A5B0LUN5</accession>
<dbReference type="SUPFAM" id="SSF53474">
    <property type="entry name" value="alpha/beta-Hydrolases"/>
    <property type="match status" value="1"/>
</dbReference>
<evidence type="ECO:0000256" key="1">
    <source>
        <dbReference type="ARBA" id="ARBA00022801"/>
    </source>
</evidence>
<dbReference type="AlphaFoldDB" id="A0A5B0LUN5"/>
<organism evidence="2 3">
    <name type="scientific">Puccinia graminis f. sp. tritici</name>
    <dbReference type="NCBI Taxonomy" id="56615"/>
    <lineage>
        <taxon>Eukaryota</taxon>
        <taxon>Fungi</taxon>
        <taxon>Dikarya</taxon>
        <taxon>Basidiomycota</taxon>
        <taxon>Pucciniomycotina</taxon>
        <taxon>Pucciniomycetes</taxon>
        <taxon>Pucciniales</taxon>
        <taxon>Pucciniaceae</taxon>
        <taxon>Puccinia</taxon>
    </lineage>
</organism>
<dbReference type="EMBL" id="VSWC01000184">
    <property type="protein sequence ID" value="KAA1067530.1"/>
    <property type="molecule type" value="Genomic_DNA"/>
</dbReference>
<keyword evidence="3" id="KW-1185">Reference proteome</keyword>
<evidence type="ECO:0008006" key="4">
    <source>
        <dbReference type="Google" id="ProtNLM"/>
    </source>
</evidence>
<keyword evidence="1" id="KW-0378">Hydrolase</keyword>
<dbReference type="OrthoDB" id="2498029at2759"/>
<dbReference type="Gene3D" id="3.40.50.1820">
    <property type="entry name" value="alpha/beta hydrolase"/>
    <property type="match status" value="1"/>
</dbReference>
<dbReference type="InterPro" id="IPR029058">
    <property type="entry name" value="AB_hydrolase_fold"/>
</dbReference>
<reference evidence="2 3" key="1">
    <citation type="submission" date="2019-05" db="EMBL/GenBank/DDBJ databases">
        <title>Emergence of the Ug99 lineage of the wheat stem rust pathogen through somatic hybridization.</title>
        <authorList>
            <person name="Li F."/>
            <person name="Upadhyaya N.M."/>
            <person name="Sperschneider J."/>
            <person name="Matny O."/>
            <person name="Nguyen-Phuc H."/>
            <person name="Mago R."/>
            <person name="Raley C."/>
            <person name="Miller M.E."/>
            <person name="Silverstein K.A.T."/>
            <person name="Henningsen E."/>
            <person name="Hirsch C.D."/>
            <person name="Visser B."/>
            <person name="Pretorius Z.A."/>
            <person name="Steffenson B.J."/>
            <person name="Schwessinger B."/>
            <person name="Dodds P.N."/>
            <person name="Figueroa M."/>
        </authorList>
    </citation>
    <scope>NUCLEOTIDE SEQUENCE [LARGE SCALE GENOMIC DNA]</scope>
    <source>
        <strain evidence="2">21-0</strain>
    </source>
</reference>
<evidence type="ECO:0000313" key="3">
    <source>
        <dbReference type="Proteomes" id="UP000324748"/>
    </source>
</evidence>
<sequence>MANGLALPRSAGLPHIAARFAAAGYTVLVFDFRHLGDSTGQPRQLVSPTPMRNFYLPKIPSSKVVLWGWSNSGGHVAKLATQADKLPISAVIASTPCATVDKLSTSHVAPTLWA</sequence>